<proteinExistence type="predicted"/>
<feature type="transmembrane region" description="Helical" evidence="1">
    <location>
        <begin position="7"/>
        <end position="24"/>
    </location>
</feature>
<dbReference type="AlphaFoldDB" id="A0A942UAD7"/>
<dbReference type="RefSeq" id="WP_213119629.1">
    <property type="nucleotide sequence ID" value="NZ_JAGYPF010000004.1"/>
</dbReference>
<dbReference type="EMBL" id="JAGYPF010000004">
    <property type="protein sequence ID" value="MBS4215148.1"/>
    <property type="molecule type" value="Genomic_DNA"/>
</dbReference>
<keyword evidence="3" id="KW-1185">Reference proteome</keyword>
<evidence type="ECO:0000313" key="2">
    <source>
        <dbReference type="EMBL" id="MBS4215148.1"/>
    </source>
</evidence>
<keyword evidence="1" id="KW-1133">Transmembrane helix</keyword>
<sequence>MIKSLNGQFILSILVAICFIYNSFNYIKFTGEGEFHFSQFILYLVMIFSVYNAGILTQKYINQRKSK</sequence>
<protein>
    <submittedName>
        <fullName evidence="2">Uncharacterized protein</fullName>
    </submittedName>
</protein>
<keyword evidence="1" id="KW-0812">Transmembrane</keyword>
<evidence type="ECO:0000313" key="3">
    <source>
        <dbReference type="Proteomes" id="UP000679749"/>
    </source>
</evidence>
<keyword evidence="1" id="KW-0472">Membrane</keyword>
<name>A0A942UAD7_9BACI</name>
<reference evidence="2" key="1">
    <citation type="submission" date="2021-05" db="EMBL/GenBank/DDBJ databases">
        <title>Novel Bacillus species.</title>
        <authorList>
            <person name="Liu G."/>
        </authorList>
    </citation>
    <scope>NUCLEOTIDE SEQUENCE</scope>
    <source>
        <strain evidence="2">FJAT-49825</strain>
    </source>
</reference>
<dbReference type="Proteomes" id="UP000679749">
    <property type="component" value="Unassembled WGS sequence"/>
</dbReference>
<feature type="transmembrane region" description="Helical" evidence="1">
    <location>
        <begin position="36"/>
        <end position="57"/>
    </location>
</feature>
<comment type="caution">
    <text evidence="2">The sequence shown here is derived from an EMBL/GenBank/DDBJ whole genome shotgun (WGS) entry which is preliminary data.</text>
</comment>
<accession>A0A942UAD7</accession>
<organism evidence="2 3">
    <name type="scientific">Neobacillus rhizophilus</name>
    <dbReference type="NCBI Taxonomy" id="2833579"/>
    <lineage>
        <taxon>Bacteria</taxon>
        <taxon>Bacillati</taxon>
        <taxon>Bacillota</taxon>
        <taxon>Bacilli</taxon>
        <taxon>Bacillales</taxon>
        <taxon>Bacillaceae</taxon>
        <taxon>Neobacillus</taxon>
    </lineage>
</organism>
<gene>
    <name evidence="2" type="ORF">KHA99_22150</name>
</gene>
<evidence type="ECO:0000256" key="1">
    <source>
        <dbReference type="SAM" id="Phobius"/>
    </source>
</evidence>